<keyword evidence="1" id="KW-0560">Oxidoreductase</keyword>
<comment type="caution">
    <text evidence="4">The sequence shown here is derived from an EMBL/GenBank/DDBJ whole genome shotgun (WGS) entry which is preliminary data.</text>
</comment>
<dbReference type="InterPro" id="IPR050425">
    <property type="entry name" value="NAD(P)_dehydrat-like"/>
</dbReference>
<dbReference type="InterPro" id="IPR036291">
    <property type="entry name" value="NAD(P)-bd_dom_sf"/>
</dbReference>
<reference evidence="4 5" key="1">
    <citation type="journal article" date="2021" name="Nat. Commun.">
        <title>Genetic determinants of endophytism in the Arabidopsis root mycobiome.</title>
        <authorList>
            <person name="Mesny F."/>
            <person name="Miyauchi S."/>
            <person name="Thiergart T."/>
            <person name="Pickel B."/>
            <person name="Atanasova L."/>
            <person name="Karlsson M."/>
            <person name="Huettel B."/>
            <person name="Barry K.W."/>
            <person name="Haridas S."/>
            <person name="Chen C."/>
            <person name="Bauer D."/>
            <person name="Andreopoulos W."/>
            <person name="Pangilinan J."/>
            <person name="LaButti K."/>
            <person name="Riley R."/>
            <person name="Lipzen A."/>
            <person name="Clum A."/>
            <person name="Drula E."/>
            <person name="Henrissat B."/>
            <person name="Kohler A."/>
            <person name="Grigoriev I.V."/>
            <person name="Martin F.M."/>
            <person name="Hacquard S."/>
        </authorList>
    </citation>
    <scope>NUCLEOTIDE SEQUENCE [LARGE SCALE GENOMIC DNA]</scope>
    <source>
        <strain evidence="4 5">MPI-CAGE-CH-0241</strain>
    </source>
</reference>
<dbReference type="Proteomes" id="UP000777438">
    <property type="component" value="Unassembled WGS sequence"/>
</dbReference>
<keyword evidence="5" id="KW-1185">Reference proteome</keyword>
<gene>
    <name evidence="4" type="ORF">B0T10DRAFT_577081</name>
</gene>
<dbReference type="CDD" id="cd05227">
    <property type="entry name" value="AR_SDR_e"/>
    <property type="match status" value="1"/>
</dbReference>
<evidence type="ECO:0000256" key="2">
    <source>
        <dbReference type="ARBA" id="ARBA00023445"/>
    </source>
</evidence>
<evidence type="ECO:0000259" key="3">
    <source>
        <dbReference type="Pfam" id="PF01073"/>
    </source>
</evidence>
<dbReference type="Pfam" id="PF01073">
    <property type="entry name" value="3Beta_HSD"/>
    <property type="match status" value="1"/>
</dbReference>
<dbReference type="FunFam" id="3.40.50.720:FF:000336">
    <property type="entry name" value="Aldehyde reductase"/>
    <property type="match status" value="1"/>
</dbReference>
<dbReference type="PANTHER" id="PTHR10366:SF564">
    <property type="entry name" value="STEROL-4-ALPHA-CARBOXYLATE 3-DEHYDROGENASE, DECARBOXYLATING"/>
    <property type="match status" value="1"/>
</dbReference>
<protein>
    <recommendedName>
        <fullName evidence="3">3-beta hydroxysteroid dehydrogenase/isomerase domain-containing protein</fullName>
    </recommendedName>
</protein>
<dbReference type="GO" id="GO:0006694">
    <property type="term" value="P:steroid biosynthetic process"/>
    <property type="evidence" value="ECO:0007669"/>
    <property type="project" value="InterPro"/>
</dbReference>
<dbReference type="Gene3D" id="3.40.50.720">
    <property type="entry name" value="NAD(P)-binding Rossmann-like Domain"/>
    <property type="match status" value="1"/>
</dbReference>
<dbReference type="AlphaFoldDB" id="A0A9P8W099"/>
<dbReference type="InterPro" id="IPR002225">
    <property type="entry name" value="3Beta_OHSteriod_DH/Estase"/>
</dbReference>
<evidence type="ECO:0000313" key="5">
    <source>
        <dbReference type="Proteomes" id="UP000777438"/>
    </source>
</evidence>
<dbReference type="PANTHER" id="PTHR10366">
    <property type="entry name" value="NAD DEPENDENT EPIMERASE/DEHYDRATASE"/>
    <property type="match status" value="1"/>
</dbReference>
<dbReference type="OrthoDB" id="2735536at2759"/>
<organism evidence="4 5">
    <name type="scientific">Thelonectria olida</name>
    <dbReference type="NCBI Taxonomy" id="1576542"/>
    <lineage>
        <taxon>Eukaryota</taxon>
        <taxon>Fungi</taxon>
        <taxon>Dikarya</taxon>
        <taxon>Ascomycota</taxon>
        <taxon>Pezizomycotina</taxon>
        <taxon>Sordariomycetes</taxon>
        <taxon>Hypocreomycetidae</taxon>
        <taxon>Hypocreales</taxon>
        <taxon>Nectriaceae</taxon>
        <taxon>Thelonectria</taxon>
    </lineage>
</organism>
<evidence type="ECO:0000256" key="1">
    <source>
        <dbReference type="ARBA" id="ARBA00023002"/>
    </source>
</evidence>
<feature type="domain" description="3-beta hydroxysteroid dehydrogenase/isomerase" evidence="3">
    <location>
        <begin position="5"/>
        <end position="242"/>
    </location>
</feature>
<proteinExistence type="inferred from homology"/>
<name>A0A9P8W099_9HYPO</name>
<dbReference type="EMBL" id="JAGPYM010000018">
    <property type="protein sequence ID" value="KAH6885401.1"/>
    <property type="molecule type" value="Genomic_DNA"/>
</dbReference>
<accession>A0A9P8W099</accession>
<evidence type="ECO:0000313" key="4">
    <source>
        <dbReference type="EMBL" id="KAH6885401.1"/>
    </source>
</evidence>
<comment type="similarity">
    <text evidence="2">Belongs to the NAD(P)-dependent epimerase/dehydratase family. Dihydroflavonol-4-reductase subfamily.</text>
</comment>
<sequence>MPTVLVTGGSGFVASHLILQLLSANYTVRTTLRSLAGPKKSSLLDMLRSVGAHQEQLNNLSFYQADLTTDDGWQEAIAGCDFVHHVASPFPGHEPKSEDEIIIPAREGTLRVLREAQQQGVKRVIFTSSFGAVGYGYKADEKDAFDEQDWSREEGLSAYLKSKLYAERSAWGFVKEPGNTLELSVVNPVGIFGPVLSKDGVGSSINLVKSLLDGSVPACPRMFFNMVDVRDVASLHVLCMTQASAAGQRFLASSTPEPVSMLQLAQHIAKLRPDLAGKLPTKEMPNWTVRVMSCFSSKMKAILPQVGVVRRIKGQKATDMLGWKSRDTDEMVGDMVEALVRLDLVK</sequence>
<dbReference type="GO" id="GO:0016616">
    <property type="term" value="F:oxidoreductase activity, acting on the CH-OH group of donors, NAD or NADP as acceptor"/>
    <property type="evidence" value="ECO:0007669"/>
    <property type="project" value="InterPro"/>
</dbReference>
<dbReference type="SUPFAM" id="SSF51735">
    <property type="entry name" value="NAD(P)-binding Rossmann-fold domains"/>
    <property type="match status" value="1"/>
</dbReference>